<dbReference type="AlphaFoldDB" id="A0A3R8PCD0"/>
<feature type="domain" description="Alanine racemase N-terminal" evidence="1">
    <location>
        <begin position="23"/>
        <end position="211"/>
    </location>
</feature>
<dbReference type="SUPFAM" id="SSF51419">
    <property type="entry name" value="PLP-binding barrel"/>
    <property type="match status" value="1"/>
</dbReference>
<sequence length="398" mass="41786">MTPPPTDVRTAVAGLAPPFAVLDLDAARANARELVRRAHGVPVRLASKSLRIRPLIADILRTDGVRGVLAYTLAEALWLVETGTADDVLVAYPTTDRDALRRLLADDRLRRAVTLTVDSDDHLDLVDAVRDTAGDAAGAEVRVCLDVDASLVVGPVRIGALRSPVRTPEEAAGLARRVGDRGGYRVVGLLLYEGQVAGTADTSAAVRAMKAVSTREIAARRARVTAAVGEALAVAGRPPLEFVNGGGTGSVETTAAESAVTEIGAGSGVVGPALFDHYRAFAPRPAEWFVVPVVRRPAADVVTVAGGGRIASGPPGADRVPVVDHPEGLRLTRLEGAGEVQTPLRGAAARRLRLGDGVWFRHAKAGEQAEHTDRVVVVSGGDIIDHWPTYRGEGMTFL</sequence>
<dbReference type="InterPro" id="IPR029066">
    <property type="entry name" value="PLP-binding_barrel"/>
</dbReference>
<accession>A0A3R8PCD0</accession>
<dbReference type="Proteomes" id="UP000276526">
    <property type="component" value="Unassembled WGS sequence"/>
</dbReference>
<dbReference type="PANTHER" id="PTHR28004">
    <property type="entry name" value="ZGC:162816-RELATED"/>
    <property type="match status" value="1"/>
</dbReference>
<dbReference type="Gene3D" id="3.20.20.10">
    <property type="entry name" value="Alanine racemase"/>
    <property type="match status" value="1"/>
</dbReference>
<dbReference type="RefSeq" id="WP_125207061.1">
    <property type="nucleotide sequence ID" value="NZ_JAUKFU010000044.1"/>
</dbReference>
<dbReference type="Pfam" id="PF01168">
    <property type="entry name" value="Ala_racemase_N"/>
    <property type="match status" value="1"/>
</dbReference>
<dbReference type="PANTHER" id="PTHR28004:SF2">
    <property type="entry name" value="D-SERINE DEHYDRATASE"/>
    <property type="match status" value="1"/>
</dbReference>
<gene>
    <name evidence="2" type="ORF">CXF48_04140</name>
</gene>
<dbReference type="InterPro" id="IPR051466">
    <property type="entry name" value="D-amino_acid_metab_enzyme"/>
</dbReference>
<name>A0A3R8PCD0_9CORY</name>
<dbReference type="GO" id="GO:0036088">
    <property type="term" value="P:D-serine catabolic process"/>
    <property type="evidence" value="ECO:0007669"/>
    <property type="project" value="TreeGrafter"/>
</dbReference>
<evidence type="ECO:0000259" key="1">
    <source>
        <dbReference type="Pfam" id="PF01168"/>
    </source>
</evidence>
<comment type="caution">
    <text evidence="2">The sequence shown here is derived from an EMBL/GenBank/DDBJ whole genome shotgun (WGS) entry which is preliminary data.</text>
</comment>
<evidence type="ECO:0000313" key="3">
    <source>
        <dbReference type="Proteomes" id="UP000276526"/>
    </source>
</evidence>
<proteinExistence type="predicted"/>
<protein>
    <submittedName>
        <fullName evidence="2">Alanine racemase</fullName>
    </submittedName>
</protein>
<reference evidence="2 3" key="1">
    <citation type="submission" date="2018-01" db="EMBL/GenBank/DDBJ databases">
        <title>Twenty Corynebacterium bovis Genomes.</title>
        <authorList>
            <person name="Gulvik C.A."/>
        </authorList>
    </citation>
    <scope>NUCLEOTIDE SEQUENCE [LARGE SCALE GENOMIC DNA]</scope>
    <source>
        <strain evidence="2 3">F6900</strain>
    </source>
</reference>
<evidence type="ECO:0000313" key="2">
    <source>
        <dbReference type="EMBL" id="RRO87029.1"/>
    </source>
</evidence>
<dbReference type="GO" id="GO:0008721">
    <property type="term" value="F:D-serine ammonia-lyase activity"/>
    <property type="evidence" value="ECO:0007669"/>
    <property type="project" value="TreeGrafter"/>
</dbReference>
<dbReference type="EMBL" id="PQNK01000005">
    <property type="protein sequence ID" value="RRO87029.1"/>
    <property type="molecule type" value="Genomic_DNA"/>
</dbReference>
<dbReference type="InterPro" id="IPR001608">
    <property type="entry name" value="Ala_racemase_N"/>
</dbReference>
<organism evidence="2 3">
    <name type="scientific">Corynebacterium bovis</name>
    <dbReference type="NCBI Taxonomy" id="36808"/>
    <lineage>
        <taxon>Bacteria</taxon>
        <taxon>Bacillati</taxon>
        <taxon>Actinomycetota</taxon>
        <taxon>Actinomycetes</taxon>
        <taxon>Mycobacteriales</taxon>
        <taxon>Corynebacteriaceae</taxon>
        <taxon>Corynebacterium</taxon>
    </lineage>
</organism>